<feature type="transmembrane region" description="Helical" evidence="17">
    <location>
        <begin position="238"/>
        <end position="257"/>
    </location>
</feature>
<reference evidence="21 22" key="1">
    <citation type="journal article" date="2018" name="J. Allergy Clin. Immunol.">
        <title>High-quality assembly of Dermatophagoides pteronyssinus genome and transcriptome reveals a wide range of novel allergens.</title>
        <authorList>
            <person name="Liu X.Y."/>
            <person name="Yang K.Y."/>
            <person name="Wang M.Q."/>
            <person name="Kwok J.S."/>
            <person name="Zeng X."/>
            <person name="Yang Z."/>
            <person name="Xiao X.J."/>
            <person name="Lau C.P."/>
            <person name="Li Y."/>
            <person name="Huang Z.M."/>
            <person name="Ba J.G."/>
            <person name="Yim A.K."/>
            <person name="Ouyang C.Y."/>
            <person name="Ngai S.M."/>
            <person name="Chan T.F."/>
            <person name="Leung E.L."/>
            <person name="Liu L."/>
            <person name="Liu Z.G."/>
            <person name="Tsui S.K."/>
        </authorList>
    </citation>
    <scope>NUCLEOTIDE SEQUENCE [LARGE SCALE GENOMIC DNA]</scope>
    <source>
        <strain evidence="21">Derp</strain>
    </source>
</reference>
<comment type="subcellular location">
    <subcellularLocation>
        <location evidence="16">Postsynaptic cell membrane</location>
        <topology evidence="16">Multi-pass membrane protein</topology>
    </subcellularLocation>
</comment>
<evidence type="ECO:0000256" key="18">
    <source>
        <dbReference type="SAM" id="MobiDB-lite"/>
    </source>
</evidence>
<feature type="compositionally biased region" description="Acidic residues" evidence="18">
    <location>
        <begin position="1118"/>
        <end position="1135"/>
    </location>
</feature>
<name>A0ABQ8JHB9_DERPT</name>
<evidence type="ECO:0000256" key="17">
    <source>
        <dbReference type="RuleBase" id="RU000687"/>
    </source>
</evidence>
<dbReference type="PRINTS" id="PR00254">
    <property type="entry name" value="NICOTINICR"/>
</dbReference>
<evidence type="ECO:0000259" key="19">
    <source>
        <dbReference type="Pfam" id="PF02931"/>
    </source>
</evidence>
<keyword evidence="3 17" id="KW-0813">Transport</keyword>
<dbReference type="CDD" id="cd18997">
    <property type="entry name" value="LGIC_ECD_nAChR"/>
    <property type="match status" value="2"/>
</dbReference>
<keyword evidence="15 17" id="KW-0407">Ion channel</keyword>
<evidence type="ECO:0000259" key="20">
    <source>
        <dbReference type="Pfam" id="PF02932"/>
    </source>
</evidence>
<gene>
    <name evidence="21" type="primary">CHRNA7_1</name>
    <name evidence="21" type="ORF">DERP_002279</name>
</gene>
<protein>
    <submittedName>
        <fullName evidence="21">Neuronal acetylcholine receptor subunit alpha-7</fullName>
    </submittedName>
</protein>
<comment type="caution">
    <text evidence="21">The sequence shown here is derived from an EMBL/GenBank/DDBJ whole genome shotgun (WGS) entry which is preliminary data.</text>
</comment>
<dbReference type="PANTHER" id="PTHR18945">
    <property type="entry name" value="NEUROTRANSMITTER GATED ION CHANNEL"/>
    <property type="match status" value="1"/>
</dbReference>
<dbReference type="SUPFAM" id="SSF90112">
    <property type="entry name" value="Neurotransmitter-gated ion-channel transmembrane pore"/>
    <property type="match status" value="2"/>
</dbReference>
<dbReference type="SUPFAM" id="SSF63712">
    <property type="entry name" value="Nicotinic receptor ligand binding domain-like"/>
    <property type="match status" value="2"/>
</dbReference>
<feature type="domain" description="Neurotransmitter-gated ion-channel ligand-binding" evidence="19">
    <location>
        <begin position="627"/>
        <end position="817"/>
    </location>
</feature>
<keyword evidence="22" id="KW-1185">Reference proteome</keyword>
<comment type="function">
    <text evidence="1">After binding acetylcholine, the AChR responds by an extensive change in conformation that affects all subunits and leads to opening of an ion-conducting channel across the plasma membrane.</text>
</comment>
<evidence type="ECO:0000256" key="1">
    <source>
        <dbReference type="ARBA" id="ARBA00003328"/>
    </source>
</evidence>
<keyword evidence="9 17" id="KW-0472">Membrane</keyword>
<evidence type="ECO:0000256" key="13">
    <source>
        <dbReference type="ARBA" id="ARBA00023257"/>
    </source>
</evidence>
<keyword evidence="13" id="KW-0628">Postsynaptic cell membrane</keyword>
<dbReference type="Pfam" id="PF02931">
    <property type="entry name" value="Neur_chan_LBD"/>
    <property type="match status" value="2"/>
</dbReference>
<evidence type="ECO:0000256" key="2">
    <source>
        <dbReference type="ARBA" id="ARBA00009237"/>
    </source>
</evidence>
<evidence type="ECO:0000256" key="12">
    <source>
        <dbReference type="ARBA" id="ARBA00023180"/>
    </source>
</evidence>
<evidence type="ECO:0000256" key="16">
    <source>
        <dbReference type="ARBA" id="ARBA00034104"/>
    </source>
</evidence>
<keyword evidence="12" id="KW-0325">Glycoprotein</keyword>
<evidence type="ECO:0000313" key="22">
    <source>
        <dbReference type="Proteomes" id="UP000887458"/>
    </source>
</evidence>
<feature type="transmembrane region" description="Helical" evidence="17">
    <location>
        <begin position="818"/>
        <end position="837"/>
    </location>
</feature>
<feature type="domain" description="Neurotransmitter-gated ion-channel ligand-binding" evidence="19">
    <location>
        <begin position="21"/>
        <end position="237"/>
    </location>
</feature>
<reference evidence="21 22" key="2">
    <citation type="journal article" date="2022" name="Mol. Biol. Evol.">
        <title>Comparative Genomics Reveals Insights into the Divergent Evolution of Astigmatic Mites and Household Pest Adaptations.</title>
        <authorList>
            <person name="Xiong Q."/>
            <person name="Wan A.T."/>
            <person name="Liu X."/>
            <person name="Fung C.S."/>
            <person name="Xiao X."/>
            <person name="Malainual N."/>
            <person name="Hou J."/>
            <person name="Wang L."/>
            <person name="Wang M."/>
            <person name="Yang K.Y."/>
            <person name="Cui Y."/>
            <person name="Leung E.L."/>
            <person name="Nong W."/>
            <person name="Shin S.K."/>
            <person name="Au S.W."/>
            <person name="Jeong K.Y."/>
            <person name="Chew F.T."/>
            <person name="Hui J.H."/>
            <person name="Leung T.F."/>
            <person name="Tungtrongchitr A."/>
            <person name="Zhong N."/>
            <person name="Liu Z."/>
            <person name="Tsui S.K."/>
        </authorList>
    </citation>
    <scope>NUCLEOTIDE SEQUENCE [LARGE SCALE GENOMIC DNA]</scope>
    <source>
        <strain evidence="21">Derp</strain>
    </source>
</reference>
<dbReference type="CDD" id="cd19051">
    <property type="entry name" value="LGIC_TM_cation"/>
    <property type="match status" value="2"/>
</dbReference>
<feature type="domain" description="Neurotransmitter-gated ion-channel transmembrane" evidence="20">
    <location>
        <begin position="244"/>
        <end position="413"/>
    </location>
</feature>
<dbReference type="InterPro" id="IPR036734">
    <property type="entry name" value="Neur_chan_lig-bd_sf"/>
</dbReference>
<evidence type="ECO:0000256" key="5">
    <source>
        <dbReference type="ARBA" id="ARBA00022692"/>
    </source>
</evidence>
<evidence type="ECO:0000256" key="6">
    <source>
        <dbReference type="ARBA" id="ARBA00022989"/>
    </source>
</evidence>
<evidence type="ECO:0000256" key="8">
    <source>
        <dbReference type="ARBA" id="ARBA00023065"/>
    </source>
</evidence>
<feature type="region of interest" description="Disordered" evidence="18">
    <location>
        <begin position="1111"/>
        <end position="1135"/>
    </location>
</feature>
<dbReference type="PRINTS" id="PR00252">
    <property type="entry name" value="NRIONCHANNEL"/>
</dbReference>
<proteinExistence type="inferred from homology"/>
<feature type="transmembrane region" description="Helical" evidence="17">
    <location>
        <begin position="604"/>
        <end position="624"/>
    </location>
</feature>
<feature type="transmembrane region" description="Helical" evidence="17">
    <location>
        <begin position="299"/>
        <end position="324"/>
    </location>
</feature>
<evidence type="ECO:0000256" key="14">
    <source>
        <dbReference type="ARBA" id="ARBA00023286"/>
    </source>
</evidence>
<feature type="region of interest" description="Disordered" evidence="18">
    <location>
        <begin position="480"/>
        <end position="504"/>
    </location>
</feature>
<keyword evidence="10" id="KW-1015">Disulfide bond</keyword>
<feature type="transmembrane region" description="Helical" evidence="17">
    <location>
        <begin position="269"/>
        <end position="287"/>
    </location>
</feature>
<dbReference type="EMBL" id="NJHN03000037">
    <property type="protein sequence ID" value="KAH9421989.1"/>
    <property type="molecule type" value="Genomic_DNA"/>
</dbReference>
<accession>A0ABQ8JHB9</accession>
<keyword evidence="8 17" id="KW-0406">Ion transport</keyword>
<evidence type="ECO:0000256" key="3">
    <source>
        <dbReference type="ARBA" id="ARBA00022448"/>
    </source>
</evidence>
<comment type="caution">
    <text evidence="17">Lacks conserved residue(s) required for the propagation of feature annotation.</text>
</comment>
<evidence type="ECO:0000256" key="10">
    <source>
        <dbReference type="ARBA" id="ARBA00023157"/>
    </source>
</evidence>
<keyword evidence="14" id="KW-1071">Ligand-gated ion channel</keyword>
<feature type="domain" description="Neurotransmitter-gated ion-channel transmembrane" evidence="20">
    <location>
        <begin position="824"/>
        <end position="1019"/>
    </location>
</feature>
<dbReference type="InterPro" id="IPR006202">
    <property type="entry name" value="Neur_chan_lig-bd"/>
</dbReference>
<keyword evidence="4" id="KW-1003">Cell membrane</keyword>
<dbReference type="NCBIfam" id="TIGR00860">
    <property type="entry name" value="LIC"/>
    <property type="match status" value="2"/>
</dbReference>
<dbReference type="InterPro" id="IPR002394">
    <property type="entry name" value="Nicotinic_acetylcholine_rcpt"/>
</dbReference>
<keyword evidence="7" id="KW-0770">Synapse</keyword>
<evidence type="ECO:0000256" key="15">
    <source>
        <dbReference type="ARBA" id="ARBA00023303"/>
    </source>
</evidence>
<feature type="domain" description="Neurotransmitter-gated ion-channel transmembrane" evidence="20">
    <location>
        <begin position="502"/>
        <end position="615"/>
    </location>
</feature>
<dbReference type="Gene3D" id="1.20.58.390">
    <property type="entry name" value="Neurotransmitter-gated ion-channel transmembrane domain"/>
    <property type="match status" value="3"/>
</dbReference>
<dbReference type="PROSITE" id="PS00236">
    <property type="entry name" value="NEUROTR_ION_CHANNEL"/>
    <property type="match status" value="2"/>
</dbReference>
<dbReference type="Pfam" id="PF02932">
    <property type="entry name" value="Neur_chan_memb"/>
    <property type="match status" value="3"/>
</dbReference>
<comment type="similarity">
    <text evidence="2">Belongs to the ligand-gated ion channel (TC 1.A.9) family. Acetylcholine receptor (TC 1.A.9.1) subfamily.</text>
</comment>
<dbReference type="InterPro" id="IPR006029">
    <property type="entry name" value="Neurotrans-gated_channel_TM"/>
</dbReference>
<evidence type="ECO:0000256" key="9">
    <source>
        <dbReference type="ARBA" id="ARBA00023136"/>
    </source>
</evidence>
<dbReference type="Gene3D" id="2.70.170.10">
    <property type="entry name" value="Neurotransmitter-gated ion-channel ligand-binding domain"/>
    <property type="match status" value="2"/>
</dbReference>
<dbReference type="InterPro" id="IPR038050">
    <property type="entry name" value="Neuro_actylchol_rec"/>
</dbReference>
<feature type="transmembrane region" description="Helical" evidence="17">
    <location>
        <begin position="849"/>
        <end position="867"/>
    </location>
</feature>
<evidence type="ECO:0000256" key="4">
    <source>
        <dbReference type="ARBA" id="ARBA00022475"/>
    </source>
</evidence>
<evidence type="ECO:0000313" key="21">
    <source>
        <dbReference type="EMBL" id="KAH9421989.1"/>
    </source>
</evidence>
<keyword evidence="5 17" id="KW-0812">Transmembrane</keyword>
<dbReference type="InterPro" id="IPR018000">
    <property type="entry name" value="Neurotransmitter_ion_chnl_CS"/>
</dbReference>
<dbReference type="InterPro" id="IPR036719">
    <property type="entry name" value="Neuro-gated_channel_TM_sf"/>
</dbReference>
<dbReference type="Proteomes" id="UP000887458">
    <property type="component" value="Unassembled WGS sequence"/>
</dbReference>
<evidence type="ECO:0000256" key="11">
    <source>
        <dbReference type="ARBA" id="ARBA00023170"/>
    </source>
</evidence>
<dbReference type="InterPro" id="IPR006201">
    <property type="entry name" value="Neur_channel"/>
</dbReference>
<keyword evidence="11 21" id="KW-0675">Receptor</keyword>
<keyword evidence="6 17" id="KW-1133">Transmembrane helix</keyword>
<sequence length="1135" mass="129557">MEYFPYQSCNNLYIVICGSHERRLLNDLLSNYNVLERPVANESEVLIVYFSLTLQQIIDVDEKNQNIITNMWLRLEWNDSNLRWSPNDYGGITDLRISPDKVWRPDILIYNSADEKFDGTYHSNVVVNHNGSCLYIPPGIFKSTCKIDITWFPFDDQYCDIKFGSWTYYGSAVDLKFINDSTSGDISPYIPNGEWVLLEINDHSYSGVPGIRNVQSYECCPEQYIDITYTIGIRRRTLYYGFNLIVPSVIISSMTLLSFTLPPDSGEKLTLGVTILLSMIVFMMQLAEIMPATSDSVSIVGSYFACIMVMVAFSVVMTVVVLNFHHRTTEQQQEMPYWIRKVIVTWLPLILRIKKPPELLRCEQQRKQNKSTGNLHTQYQAYCATNNPYQNQNHVPSDTWNNPCTTINNLNSTWIANRFNTPSSPTHLELIRLTEKMKEYESLCHKRGCPSNFDPINQQPNGCGTVSGICPYAYSTYPPPPGHHHHHPHQSPSTMDEQFIGQQQQQQHRRQCSGLLASDEAIHHFDRQSQQQNYFQLQNNDAVYIQQNPCCCCTCTGTGSHQTIDYFNSIMQELRFITNRYRREDDLADIISEWKYAAIVIDRLCLIVFSTFAVLSLVICLASAPHLPVENENDTLNVIFGITLQQIIEVDEKNQILISNLWLKFQWVDINLRWNPEEYGGIETLRIMTDRIWIPDVLMYNSADERFDSTFRTNVVVNYTGGCLYVPPGVFKSTCRIDITWFPFDDQRCELKFGSWTYDGLQVDLLPENVSADTSPYQVNSEWVLVDVPAIRTSQYYECCPGPFVDIKFIIHIKRRTLYYGFNLIIPCIILSSMTLLSFSSPPESGEKLHLGVTILLSMTVFLVQLSKILPATSDSISIIALYFGSIMVMVAVSVVMTVVVLNFHHRSSETKEMGPKLRKFLLDWLPRLLGMDRPGIKPPKQCKLKKVSSTQKLVAALGCAVTTHDNKKNIHKQDYAVENPDLNLAPANEVMLMMQTTGPNGNANVTCKSISKLNSPPTAVPLACDNDHQTENVNNHSDARYIFHPHLYMESTDGTIHEHESNCLLRQRTNNLVEKSASNIHHHNNLPLTNTNNSDSIDLTKTEEIISCRDDARTDDDGPVNEDCLLDEDLDVER</sequence>
<feature type="transmembrane region" description="Helical" evidence="17">
    <location>
        <begin position="879"/>
        <end position="904"/>
    </location>
</feature>
<organism evidence="21 22">
    <name type="scientific">Dermatophagoides pteronyssinus</name>
    <name type="common">European house dust mite</name>
    <dbReference type="NCBI Taxonomy" id="6956"/>
    <lineage>
        <taxon>Eukaryota</taxon>
        <taxon>Metazoa</taxon>
        <taxon>Ecdysozoa</taxon>
        <taxon>Arthropoda</taxon>
        <taxon>Chelicerata</taxon>
        <taxon>Arachnida</taxon>
        <taxon>Acari</taxon>
        <taxon>Acariformes</taxon>
        <taxon>Sarcoptiformes</taxon>
        <taxon>Astigmata</taxon>
        <taxon>Psoroptidia</taxon>
        <taxon>Analgoidea</taxon>
        <taxon>Pyroglyphidae</taxon>
        <taxon>Dermatophagoidinae</taxon>
        <taxon>Dermatophagoides</taxon>
    </lineage>
</organism>
<evidence type="ECO:0000256" key="7">
    <source>
        <dbReference type="ARBA" id="ARBA00023018"/>
    </source>
</evidence>